<dbReference type="PANTHER" id="PTHR24305:SF166">
    <property type="entry name" value="CYTOCHROME P450 12A4, MITOCHONDRIAL-RELATED"/>
    <property type="match status" value="1"/>
</dbReference>
<dbReference type="Gene3D" id="1.10.630.10">
    <property type="entry name" value="Cytochrome P450"/>
    <property type="match status" value="1"/>
</dbReference>
<dbReference type="PRINTS" id="PR00385">
    <property type="entry name" value="P450"/>
</dbReference>
<dbReference type="GO" id="GO:0004497">
    <property type="term" value="F:monooxygenase activity"/>
    <property type="evidence" value="ECO:0007669"/>
    <property type="project" value="UniProtKB-KW"/>
</dbReference>
<dbReference type="Pfam" id="PF00067">
    <property type="entry name" value="p450"/>
    <property type="match status" value="1"/>
</dbReference>
<accession>A0A7R9MPI0</accession>
<sequence>MTTNGSTPNSQPNPKRITSDEIVANIYAFLIVGFDTISNTLSFAAYELARNPDAQRRLNDEIITASRASPPVESAPIVGYDQLPGMPFLDAIVSETLRLHPSSLFLNRCPSTPYTVADMDTQFRGPPPNGRYV</sequence>
<gene>
    <name evidence="3" type="ORF">ONB1V03_LOCUS20598</name>
</gene>
<evidence type="ECO:0000313" key="3">
    <source>
        <dbReference type="EMBL" id="CAD7664040.1"/>
    </source>
</evidence>
<keyword evidence="4" id="KW-1185">Reference proteome</keyword>
<evidence type="ECO:0000313" key="4">
    <source>
        <dbReference type="Proteomes" id="UP000728032"/>
    </source>
</evidence>
<dbReference type="AlphaFoldDB" id="A0A7R9MPI0"/>
<dbReference type="Proteomes" id="UP000728032">
    <property type="component" value="Unassembled WGS sequence"/>
</dbReference>
<keyword evidence="2" id="KW-0503">Monooxygenase</keyword>
<protein>
    <recommendedName>
        <fullName evidence="5">Cytochrome P450</fullName>
    </recommendedName>
</protein>
<evidence type="ECO:0000256" key="2">
    <source>
        <dbReference type="ARBA" id="ARBA00023033"/>
    </source>
</evidence>
<proteinExistence type="inferred from homology"/>
<dbReference type="EMBL" id="OC950723">
    <property type="protein sequence ID" value="CAD7664040.1"/>
    <property type="molecule type" value="Genomic_DNA"/>
</dbReference>
<reference evidence="3" key="1">
    <citation type="submission" date="2020-11" db="EMBL/GenBank/DDBJ databases">
        <authorList>
            <person name="Tran Van P."/>
        </authorList>
    </citation>
    <scope>NUCLEOTIDE SEQUENCE</scope>
</reference>
<dbReference type="GO" id="GO:0020037">
    <property type="term" value="F:heme binding"/>
    <property type="evidence" value="ECO:0007669"/>
    <property type="project" value="InterPro"/>
</dbReference>
<organism evidence="3">
    <name type="scientific">Oppiella nova</name>
    <dbReference type="NCBI Taxonomy" id="334625"/>
    <lineage>
        <taxon>Eukaryota</taxon>
        <taxon>Metazoa</taxon>
        <taxon>Ecdysozoa</taxon>
        <taxon>Arthropoda</taxon>
        <taxon>Chelicerata</taxon>
        <taxon>Arachnida</taxon>
        <taxon>Acari</taxon>
        <taxon>Acariformes</taxon>
        <taxon>Sarcoptiformes</taxon>
        <taxon>Oribatida</taxon>
        <taxon>Brachypylina</taxon>
        <taxon>Oppioidea</taxon>
        <taxon>Oppiidae</taxon>
        <taxon>Oppiella</taxon>
    </lineage>
</organism>
<dbReference type="GO" id="GO:0005506">
    <property type="term" value="F:iron ion binding"/>
    <property type="evidence" value="ECO:0007669"/>
    <property type="project" value="InterPro"/>
</dbReference>
<dbReference type="InterPro" id="IPR001128">
    <property type="entry name" value="Cyt_P450"/>
</dbReference>
<dbReference type="PANTHER" id="PTHR24305">
    <property type="entry name" value="CYTOCHROME P450"/>
    <property type="match status" value="1"/>
</dbReference>
<dbReference type="SUPFAM" id="SSF48264">
    <property type="entry name" value="Cytochrome P450"/>
    <property type="match status" value="1"/>
</dbReference>
<evidence type="ECO:0000256" key="1">
    <source>
        <dbReference type="ARBA" id="ARBA00010617"/>
    </source>
</evidence>
<keyword evidence="2" id="KW-0560">Oxidoreductase</keyword>
<dbReference type="GO" id="GO:0016705">
    <property type="term" value="F:oxidoreductase activity, acting on paired donors, with incorporation or reduction of molecular oxygen"/>
    <property type="evidence" value="ECO:0007669"/>
    <property type="project" value="InterPro"/>
</dbReference>
<evidence type="ECO:0008006" key="5">
    <source>
        <dbReference type="Google" id="ProtNLM"/>
    </source>
</evidence>
<dbReference type="InterPro" id="IPR036396">
    <property type="entry name" value="Cyt_P450_sf"/>
</dbReference>
<dbReference type="EMBL" id="CAJPVJ010035898">
    <property type="protein sequence ID" value="CAG2181177.1"/>
    <property type="molecule type" value="Genomic_DNA"/>
</dbReference>
<dbReference type="InterPro" id="IPR050121">
    <property type="entry name" value="Cytochrome_P450_monoxygenase"/>
</dbReference>
<comment type="similarity">
    <text evidence="1">Belongs to the cytochrome P450 family.</text>
</comment>
<dbReference type="OrthoDB" id="2789670at2759"/>
<name>A0A7R9MPI0_9ACAR</name>